<evidence type="ECO:0000313" key="3">
    <source>
        <dbReference type="EMBL" id="KIH51110.1"/>
    </source>
</evidence>
<dbReference type="InterPro" id="IPR052259">
    <property type="entry name" value="Nucleoredoxin-like"/>
</dbReference>
<reference evidence="3 4" key="1">
    <citation type="submission" date="2013-12" db="EMBL/GenBank/DDBJ databases">
        <title>Draft genome of the parsitic nematode Ancylostoma duodenale.</title>
        <authorList>
            <person name="Mitreva M."/>
        </authorList>
    </citation>
    <scope>NUCLEOTIDE SEQUENCE [LARGE SCALE GENOMIC DNA]</scope>
    <source>
        <strain evidence="3 4">Zhejiang</strain>
    </source>
</reference>
<sequence length="88" mass="9770">MFTGTLTRQVRSVVPLGLRITSARSQHFLANVPLKKRGVDKVSVEDLKGKMLLLYFSAGWCRSCRMFTPKLKVVVSAASLMCSPRKGI</sequence>
<keyword evidence="1" id="KW-0560">Oxidoreductase</keyword>
<proteinExistence type="predicted"/>
<dbReference type="EMBL" id="KN747613">
    <property type="protein sequence ID" value="KIH51110.1"/>
    <property type="molecule type" value="Genomic_DNA"/>
</dbReference>
<evidence type="ECO:0008006" key="5">
    <source>
        <dbReference type="Google" id="ProtNLM"/>
    </source>
</evidence>
<evidence type="ECO:0000256" key="1">
    <source>
        <dbReference type="ARBA" id="ARBA00023002"/>
    </source>
</evidence>
<dbReference type="Proteomes" id="UP000054047">
    <property type="component" value="Unassembled WGS sequence"/>
</dbReference>
<accession>A0A0C2FRB4</accession>
<dbReference type="Gene3D" id="3.40.30.10">
    <property type="entry name" value="Glutaredoxin"/>
    <property type="match status" value="1"/>
</dbReference>
<dbReference type="SUPFAM" id="SSF52833">
    <property type="entry name" value="Thioredoxin-like"/>
    <property type="match status" value="1"/>
</dbReference>
<protein>
    <recommendedName>
        <fullName evidence="5">Thioredoxin domain-containing protein</fullName>
    </recommendedName>
</protein>
<dbReference type="GO" id="GO:0016491">
    <property type="term" value="F:oxidoreductase activity"/>
    <property type="evidence" value="ECO:0007669"/>
    <property type="project" value="UniProtKB-KW"/>
</dbReference>
<name>A0A0C2FRB4_9BILA</name>
<dbReference type="InterPro" id="IPR036249">
    <property type="entry name" value="Thioredoxin-like_sf"/>
</dbReference>
<dbReference type="PANTHER" id="PTHR13871">
    <property type="entry name" value="THIOREDOXIN"/>
    <property type="match status" value="1"/>
</dbReference>
<gene>
    <name evidence="3" type="ORF">ANCDUO_18807</name>
</gene>
<dbReference type="AlphaFoldDB" id="A0A0C2FRB4"/>
<evidence type="ECO:0000256" key="2">
    <source>
        <dbReference type="ARBA" id="ARBA00023027"/>
    </source>
</evidence>
<evidence type="ECO:0000313" key="4">
    <source>
        <dbReference type="Proteomes" id="UP000054047"/>
    </source>
</evidence>
<dbReference type="OrthoDB" id="189920at2759"/>
<dbReference type="PANTHER" id="PTHR13871:SF96">
    <property type="entry name" value="THIOREDOXIN DOMAIN-CONTAINING PROTEIN"/>
    <property type="match status" value="1"/>
</dbReference>
<organism evidence="3 4">
    <name type="scientific">Ancylostoma duodenale</name>
    <dbReference type="NCBI Taxonomy" id="51022"/>
    <lineage>
        <taxon>Eukaryota</taxon>
        <taxon>Metazoa</taxon>
        <taxon>Ecdysozoa</taxon>
        <taxon>Nematoda</taxon>
        <taxon>Chromadorea</taxon>
        <taxon>Rhabditida</taxon>
        <taxon>Rhabditina</taxon>
        <taxon>Rhabditomorpha</taxon>
        <taxon>Strongyloidea</taxon>
        <taxon>Ancylostomatidae</taxon>
        <taxon>Ancylostomatinae</taxon>
        <taxon>Ancylostoma</taxon>
    </lineage>
</organism>
<keyword evidence="4" id="KW-1185">Reference proteome</keyword>
<keyword evidence="2" id="KW-0520">NAD</keyword>